<organism evidence="1 2">
    <name type="scientific">Thauera chlorobenzoica</name>
    <dbReference type="NCBI Taxonomy" id="96773"/>
    <lineage>
        <taxon>Bacteria</taxon>
        <taxon>Pseudomonadati</taxon>
        <taxon>Pseudomonadota</taxon>
        <taxon>Betaproteobacteria</taxon>
        <taxon>Rhodocyclales</taxon>
        <taxon>Zoogloeaceae</taxon>
        <taxon>Thauera</taxon>
    </lineage>
</organism>
<sequence>MMLMNRDKSVLLIIDVQTRLAPHIHDHRQVLANCIWLAQVAERAGVPVVVTEHFPEKLGATVDEVRAVTASARYVGKRCFSAQAEGGLADTAVEARRQVIVCGTEAHVCVLQTALELRWAGKEVFVAAEASGSRDPAARDLAFTRMRGHGIEIVSREMVAFEWLQRGGTELFRQINRDFIR</sequence>
<dbReference type="Pfam" id="PF00857">
    <property type="entry name" value="Isochorismatase"/>
    <property type="match status" value="1"/>
</dbReference>
<dbReference type="InterPro" id="IPR036380">
    <property type="entry name" value="Isochorismatase-like_sf"/>
</dbReference>
<dbReference type="Gene3D" id="3.40.50.850">
    <property type="entry name" value="Isochorismatase-like"/>
    <property type="match status" value="1"/>
</dbReference>
<dbReference type="GO" id="GO:0008908">
    <property type="term" value="F:isochorismatase activity"/>
    <property type="evidence" value="ECO:0007669"/>
    <property type="project" value="UniProtKB-EC"/>
</dbReference>
<dbReference type="SUPFAM" id="SSF52499">
    <property type="entry name" value="Isochorismatase-like hydrolases"/>
    <property type="match status" value="1"/>
</dbReference>
<name>A0A1H5S1Y1_9RHOO</name>
<dbReference type="PANTHER" id="PTHR14119">
    <property type="entry name" value="HYDROLASE"/>
    <property type="match status" value="1"/>
</dbReference>
<dbReference type="KEGG" id="tcl:Tchl_2165"/>
<evidence type="ECO:0000313" key="2">
    <source>
        <dbReference type="Proteomes" id="UP000185739"/>
    </source>
</evidence>
<dbReference type="PANTHER" id="PTHR14119:SF3">
    <property type="entry name" value="ISOCHORISMATASE DOMAIN-CONTAINING PROTEIN 2"/>
    <property type="match status" value="1"/>
</dbReference>
<reference evidence="1 2" key="1">
    <citation type="submission" date="2016-12" db="EMBL/GenBank/DDBJ databases">
        <title>Complete genome sequence of Thauera chlorobenzoica, a Betaproteobacterium degrading haloaromatics anaerobically to CO2 and halides.</title>
        <authorList>
            <person name="Goris T."/>
            <person name="Mergelsberg M."/>
            <person name="Boll M."/>
        </authorList>
    </citation>
    <scope>NUCLEOTIDE SEQUENCE [LARGE SCALE GENOMIC DNA]</scope>
    <source>
        <strain evidence="1 2">3CB1</strain>
    </source>
</reference>
<dbReference type="InterPro" id="IPR000868">
    <property type="entry name" value="Isochorismatase-like_dom"/>
</dbReference>
<keyword evidence="1" id="KW-0378">Hydrolase</keyword>
<accession>A0A1H5S1Y1</accession>
<dbReference type="EC" id="3.3.2.1" evidence="1"/>
<dbReference type="STRING" id="96773.Tchl_2165"/>
<dbReference type="InterPro" id="IPR050993">
    <property type="entry name" value="Isochorismatase_domain"/>
</dbReference>
<proteinExistence type="predicted"/>
<dbReference type="Proteomes" id="UP000185739">
    <property type="component" value="Chromosome"/>
</dbReference>
<protein>
    <submittedName>
        <fullName evidence="1">Isochorismatase</fullName>
        <ecNumber evidence="1">3.3.2.1</ecNumber>
    </submittedName>
</protein>
<dbReference type="EMBL" id="CP018839">
    <property type="protein sequence ID" value="APR05008.1"/>
    <property type="molecule type" value="Genomic_DNA"/>
</dbReference>
<evidence type="ECO:0000313" key="1">
    <source>
        <dbReference type="EMBL" id="APR05008.1"/>
    </source>
</evidence>
<dbReference type="CDD" id="cd01012">
    <property type="entry name" value="YcaC_related"/>
    <property type="match status" value="1"/>
</dbReference>
<keyword evidence="2" id="KW-1185">Reference proteome</keyword>
<dbReference type="AlphaFoldDB" id="A0A1H5S1Y1"/>
<gene>
    <name evidence="1" type="ORF">Tchl_2165</name>
</gene>